<feature type="chain" id="PRO_5044754617" description="Immunoglobulin subtype domain-containing protein" evidence="1">
    <location>
        <begin position="23"/>
        <end position="140"/>
    </location>
</feature>
<dbReference type="Proteomes" id="UP001626550">
    <property type="component" value="Unassembled WGS sequence"/>
</dbReference>
<proteinExistence type="predicted"/>
<feature type="signal peptide" evidence="1">
    <location>
        <begin position="1"/>
        <end position="22"/>
    </location>
</feature>
<name>A0ABD2PW61_9PLAT</name>
<organism evidence="2 3">
    <name type="scientific">Cichlidogyrus casuarinus</name>
    <dbReference type="NCBI Taxonomy" id="1844966"/>
    <lineage>
        <taxon>Eukaryota</taxon>
        <taxon>Metazoa</taxon>
        <taxon>Spiralia</taxon>
        <taxon>Lophotrochozoa</taxon>
        <taxon>Platyhelminthes</taxon>
        <taxon>Monogenea</taxon>
        <taxon>Monopisthocotylea</taxon>
        <taxon>Dactylogyridea</taxon>
        <taxon>Ancyrocephalidae</taxon>
        <taxon>Cichlidogyrus</taxon>
    </lineage>
</organism>
<sequence>MRYWIIHLTALLAGAPTEILLSSSPKLYNVTVGSDVRLVCPGGEVANWAFNGKFINYCNLVSKKCNPKKDIFPNVNFEFNADYLDLRGVKTILSGKFRCTPVDGTPTDLTVDLSVHSESPRYSQEMSLSTSLVGVNRNES</sequence>
<evidence type="ECO:0000313" key="3">
    <source>
        <dbReference type="Proteomes" id="UP001626550"/>
    </source>
</evidence>
<evidence type="ECO:0008006" key="4">
    <source>
        <dbReference type="Google" id="ProtNLM"/>
    </source>
</evidence>
<comment type="caution">
    <text evidence="2">The sequence shown here is derived from an EMBL/GenBank/DDBJ whole genome shotgun (WGS) entry which is preliminary data.</text>
</comment>
<dbReference type="EMBL" id="JBJKFK010002068">
    <property type="protein sequence ID" value="KAL3311686.1"/>
    <property type="molecule type" value="Genomic_DNA"/>
</dbReference>
<keyword evidence="3" id="KW-1185">Reference proteome</keyword>
<reference evidence="2 3" key="1">
    <citation type="submission" date="2024-11" db="EMBL/GenBank/DDBJ databases">
        <title>Adaptive evolution of stress response genes in parasites aligns with host niche diversity.</title>
        <authorList>
            <person name="Hahn C."/>
            <person name="Resl P."/>
        </authorList>
    </citation>
    <scope>NUCLEOTIDE SEQUENCE [LARGE SCALE GENOMIC DNA]</scope>
    <source>
        <strain evidence="2">EGGRZ-B1_66</strain>
        <tissue evidence="2">Body</tissue>
    </source>
</reference>
<accession>A0ABD2PW61</accession>
<protein>
    <recommendedName>
        <fullName evidence="4">Immunoglobulin subtype domain-containing protein</fullName>
    </recommendedName>
</protein>
<gene>
    <name evidence="2" type="ORF">Ciccas_009731</name>
</gene>
<keyword evidence="1" id="KW-0732">Signal</keyword>
<evidence type="ECO:0000256" key="1">
    <source>
        <dbReference type="SAM" id="SignalP"/>
    </source>
</evidence>
<evidence type="ECO:0000313" key="2">
    <source>
        <dbReference type="EMBL" id="KAL3311686.1"/>
    </source>
</evidence>
<dbReference type="AlphaFoldDB" id="A0ABD2PW61"/>